<dbReference type="AlphaFoldDB" id="A0A843X655"/>
<sequence length="187" mass="20984">MGTLDALCATSEANSRPNCPFAVRIAQLQSNSWQSIKSFGCLRKFCPFAADYSIKNSWQSIKSFGCLRKFCPFASDYSIKNSWQSIKSFGCLCKFCPFAAHYSIKREKLGDSYSTIRAYVKAHQTKSGEYSNDYTRAICEKVISTCEERNFTNSSDPSVLTPVLDAIYNGHHGGYERVRGLGWSRVA</sequence>
<accession>A0A843X655</accession>
<evidence type="ECO:0000313" key="2">
    <source>
        <dbReference type="Proteomes" id="UP000652761"/>
    </source>
</evidence>
<gene>
    <name evidence="1" type="ORF">Taro_046943</name>
</gene>
<organism evidence="1 2">
    <name type="scientific">Colocasia esculenta</name>
    <name type="common">Wild taro</name>
    <name type="synonym">Arum esculentum</name>
    <dbReference type="NCBI Taxonomy" id="4460"/>
    <lineage>
        <taxon>Eukaryota</taxon>
        <taxon>Viridiplantae</taxon>
        <taxon>Streptophyta</taxon>
        <taxon>Embryophyta</taxon>
        <taxon>Tracheophyta</taxon>
        <taxon>Spermatophyta</taxon>
        <taxon>Magnoliopsida</taxon>
        <taxon>Liliopsida</taxon>
        <taxon>Araceae</taxon>
        <taxon>Aroideae</taxon>
        <taxon>Colocasieae</taxon>
        <taxon>Colocasia</taxon>
    </lineage>
</organism>
<name>A0A843X655_COLES</name>
<dbReference type="Proteomes" id="UP000652761">
    <property type="component" value="Unassembled WGS sequence"/>
</dbReference>
<keyword evidence="2" id="KW-1185">Reference proteome</keyword>
<dbReference type="EMBL" id="NMUH01005925">
    <property type="protein sequence ID" value="MQM14015.1"/>
    <property type="molecule type" value="Genomic_DNA"/>
</dbReference>
<reference evidence="1" key="1">
    <citation type="submission" date="2017-07" db="EMBL/GenBank/DDBJ databases">
        <title>Taro Niue Genome Assembly and Annotation.</title>
        <authorList>
            <person name="Atibalentja N."/>
            <person name="Keating K."/>
            <person name="Fields C.J."/>
        </authorList>
    </citation>
    <scope>NUCLEOTIDE SEQUENCE</scope>
    <source>
        <strain evidence="1">Niue_2</strain>
        <tissue evidence="1">Leaf</tissue>
    </source>
</reference>
<comment type="caution">
    <text evidence="1">The sequence shown here is derived from an EMBL/GenBank/DDBJ whole genome shotgun (WGS) entry which is preliminary data.</text>
</comment>
<protein>
    <submittedName>
        <fullName evidence="1">Uncharacterized protein</fullName>
    </submittedName>
</protein>
<evidence type="ECO:0000313" key="1">
    <source>
        <dbReference type="EMBL" id="MQM14015.1"/>
    </source>
</evidence>
<proteinExistence type="predicted"/>